<organism evidence="2 3">
    <name type="scientific">Nostoc linckia FACHB-391</name>
    <dbReference type="NCBI Taxonomy" id="2692906"/>
    <lineage>
        <taxon>Bacteria</taxon>
        <taxon>Bacillati</taxon>
        <taxon>Cyanobacteriota</taxon>
        <taxon>Cyanophyceae</taxon>
        <taxon>Nostocales</taxon>
        <taxon>Nostocaceae</taxon>
        <taxon>Nostoc</taxon>
    </lineage>
</organism>
<dbReference type="Proteomes" id="UP000604661">
    <property type="component" value="Unassembled WGS sequence"/>
</dbReference>
<feature type="region of interest" description="Disordered" evidence="1">
    <location>
        <begin position="1"/>
        <end position="21"/>
    </location>
</feature>
<gene>
    <name evidence="2" type="ORF">H6G95_37750</name>
</gene>
<keyword evidence="3" id="KW-1185">Reference proteome</keyword>
<accession>A0ABR8FBD3</accession>
<proteinExistence type="predicted"/>
<feature type="compositionally biased region" description="Polar residues" evidence="1">
    <location>
        <begin position="10"/>
        <end position="21"/>
    </location>
</feature>
<comment type="caution">
    <text evidence="2">The sequence shown here is derived from an EMBL/GenBank/DDBJ whole genome shotgun (WGS) entry which is preliminary data.</text>
</comment>
<reference evidence="2 3" key="1">
    <citation type="journal article" date="2020" name="ISME J.">
        <title>Comparative genomics reveals insights into cyanobacterial evolution and habitat adaptation.</title>
        <authorList>
            <person name="Chen M.Y."/>
            <person name="Teng W.K."/>
            <person name="Zhao L."/>
            <person name="Hu C.X."/>
            <person name="Zhou Y.K."/>
            <person name="Han B.P."/>
            <person name="Song L.R."/>
            <person name="Shu W.S."/>
        </authorList>
    </citation>
    <scope>NUCLEOTIDE SEQUENCE [LARGE SCALE GENOMIC DNA]</scope>
    <source>
        <strain evidence="2 3">FACHB-391</strain>
    </source>
</reference>
<dbReference type="EMBL" id="JACJTE010000153">
    <property type="protein sequence ID" value="MBD2566185.1"/>
    <property type="molecule type" value="Genomic_DNA"/>
</dbReference>
<protein>
    <submittedName>
        <fullName evidence="2">Uncharacterized protein</fullName>
    </submittedName>
</protein>
<evidence type="ECO:0000313" key="3">
    <source>
        <dbReference type="Proteomes" id="UP000604661"/>
    </source>
</evidence>
<evidence type="ECO:0000256" key="1">
    <source>
        <dbReference type="SAM" id="MobiDB-lite"/>
    </source>
</evidence>
<sequence length="84" mass="9593">MEHHSRISHHTSNGGVMSSEQGVRSKNLNLLLIRHLPRINQPSRINNIFGKTEISRRFRPQGESDGWADLFIGSPLLLTYCLKK</sequence>
<evidence type="ECO:0000313" key="2">
    <source>
        <dbReference type="EMBL" id="MBD2566185.1"/>
    </source>
</evidence>
<name>A0ABR8FBD3_NOSLI</name>